<dbReference type="OrthoDB" id="2406270at2759"/>
<comment type="caution">
    <text evidence="1">The sequence shown here is derived from an EMBL/GenBank/DDBJ whole genome shotgun (WGS) entry which is preliminary data.</text>
</comment>
<protein>
    <submittedName>
        <fullName evidence="1">13436_t:CDS:1</fullName>
    </submittedName>
</protein>
<proteinExistence type="predicted"/>
<keyword evidence="2" id="KW-1185">Reference proteome</keyword>
<name>A0A9N9JA99_9GLOM</name>
<organism evidence="1 2">
    <name type="scientific">Dentiscutata erythropus</name>
    <dbReference type="NCBI Taxonomy" id="1348616"/>
    <lineage>
        <taxon>Eukaryota</taxon>
        <taxon>Fungi</taxon>
        <taxon>Fungi incertae sedis</taxon>
        <taxon>Mucoromycota</taxon>
        <taxon>Glomeromycotina</taxon>
        <taxon>Glomeromycetes</taxon>
        <taxon>Diversisporales</taxon>
        <taxon>Gigasporaceae</taxon>
        <taxon>Dentiscutata</taxon>
    </lineage>
</organism>
<dbReference type="Proteomes" id="UP000789405">
    <property type="component" value="Unassembled WGS sequence"/>
</dbReference>
<gene>
    <name evidence="1" type="ORF">DERYTH_LOCUS18833</name>
</gene>
<evidence type="ECO:0000313" key="2">
    <source>
        <dbReference type="Proteomes" id="UP000789405"/>
    </source>
</evidence>
<dbReference type="AlphaFoldDB" id="A0A9N9JA99"/>
<evidence type="ECO:0000313" key="1">
    <source>
        <dbReference type="EMBL" id="CAG8772649.1"/>
    </source>
</evidence>
<dbReference type="EMBL" id="CAJVPY010019711">
    <property type="protein sequence ID" value="CAG8772649.1"/>
    <property type="molecule type" value="Genomic_DNA"/>
</dbReference>
<sequence length="115" mass="12706">MPPLYPTFGITNAIKQISQFQSPPAVTSQLQSPPAVISQLQLLFAVILQLQSPLAITYPGSIPSLREFFEALDGNYNDNGAYKNLIEAFEKENVTINGIKNLNKSELLKLEVTKI</sequence>
<reference evidence="1" key="1">
    <citation type="submission" date="2021-06" db="EMBL/GenBank/DDBJ databases">
        <authorList>
            <person name="Kallberg Y."/>
            <person name="Tangrot J."/>
            <person name="Rosling A."/>
        </authorList>
    </citation>
    <scope>NUCLEOTIDE SEQUENCE</scope>
    <source>
        <strain evidence="1">MA453B</strain>
    </source>
</reference>
<feature type="non-terminal residue" evidence="1">
    <location>
        <position position="115"/>
    </location>
</feature>
<accession>A0A9N9JA99</accession>